<dbReference type="InterPro" id="IPR000515">
    <property type="entry name" value="MetI-like"/>
</dbReference>
<feature type="domain" description="ABC transmembrane type-1" evidence="8">
    <location>
        <begin position="78"/>
        <end position="269"/>
    </location>
</feature>
<feature type="transmembrane region" description="Helical" evidence="7">
    <location>
        <begin position="20"/>
        <end position="40"/>
    </location>
</feature>
<evidence type="ECO:0000313" key="10">
    <source>
        <dbReference type="Proteomes" id="UP000241158"/>
    </source>
</evidence>
<evidence type="ECO:0000313" key="9">
    <source>
        <dbReference type="EMBL" id="PSH55539.1"/>
    </source>
</evidence>
<comment type="caution">
    <text evidence="9">The sequence shown here is derived from an EMBL/GenBank/DDBJ whole genome shotgun (WGS) entry which is preliminary data.</text>
</comment>
<feature type="transmembrane region" description="Helical" evidence="7">
    <location>
        <begin position="74"/>
        <end position="104"/>
    </location>
</feature>
<evidence type="ECO:0000256" key="5">
    <source>
        <dbReference type="ARBA" id="ARBA00022989"/>
    </source>
</evidence>
<evidence type="ECO:0000256" key="3">
    <source>
        <dbReference type="ARBA" id="ARBA00022475"/>
    </source>
</evidence>
<proteinExistence type="inferred from homology"/>
<dbReference type="CDD" id="cd06261">
    <property type="entry name" value="TM_PBP2"/>
    <property type="match status" value="1"/>
</dbReference>
<feature type="transmembrane region" description="Helical" evidence="7">
    <location>
        <begin position="148"/>
        <end position="173"/>
    </location>
</feature>
<accession>A0A2P7AMT3</accession>
<dbReference type="AlphaFoldDB" id="A0A2P7AMT3"/>
<organism evidence="9 10">
    <name type="scientific">Phyllobacterium endophyticum</name>
    <dbReference type="NCBI Taxonomy" id="1149773"/>
    <lineage>
        <taxon>Bacteria</taxon>
        <taxon>Pseudomonadati</taxon>
        <taxon>Pseudomonadota</taxon>
        <taxon>Alphaproteobacteria</taxon>
        <taxon>Hyphomicrobiales</taxon>
        <taxon>Phyllobacteriaceae</taxon>
        <taxon>Phyllobacterium</taxon>
    </lineage>
</organism>
<keyword evidence="4 7" id="KW-0812">Transmembrane</keyword>
<name>A0A2P7AMT3_9HYPH</name>
<feature type="transmembrane region" description="Helical" evidence="7">
    <location>
        <begin position="246"/>
        <end position="270"/>
    </location>
</feature>
<dbReference type="Pfam" id="PF00528">
    <property type="entry name" value="BPD_transp_1"/>
    <property type="match status" value="1"/>
</dbReference>
<protein>
    <submittedName>
        <fullName evidence="9">Sugar ABC transporter permease</fullName>
    </submittedName>
</protein>
<keyword evidence="3" id="KW-1003">Cell membrane</keyword>
<dbReference type="InterPro" id="IPR050901">
    <property type="entry name" value="BP-dep_ABC_trans_perm"/>
</dbReference>
<dbReference type="PANTHER" id="PTHR32243">
    <property type="entry name" value="MALTOSE TRANSPORT SYSTEM PERMEASE-RELATED"/>
    <property type="match status" value="1"/>
</dbReference>
<reference evidence="10" key="1">
    <citation type="submission" date="2017-11" db="EMBL/GenBank/DDBJ databases">
        <authorList>
            <person name="Kuznetsova I."/>
            <person name="Sazanova A."/>
            <person name="Chirak E."/>
            <person name="Safronova V."/>
            <person name="Willems A."/>
        </authorList>
    </citation>
    <scope>NUCLEOTIDE SEQUENCE [LARGE SCALE GENOMIC DNA]</scope>
    <source>
        <strain evidence="10">PEPV15</strain>
    </source>
</reference>
<dbReference type="GO" id="GO:0005886">
    <property type="term" value="C:plasma membrane"/>
    <property type="evidence" value="ECO:0007669"/>
    <property type="project" value="UniProtKB-SubCell"/>
</dbReference>
<comment type="similarity">
    <text evidence="7">Belongs to the binding-protein-dependent transport system permease family.</text>
</comment>
<dbReference type="PANTHER" id="PTHR32243:SF18">
    <property type="entry name" value="INNER MEMBRANE ABC TRANSPORTER PERMEASE PROTEIN YCJP"/>
    <property type="match status" value="1"/>
</dbReference>
<feature type="transmembrane region" description="Helical" evidence="7">
    <location>
        <begin position="193"/>
        <end position="214"/>
    </location>
</feature>
<keyword evidence="10" id="KW-1185">Reference proteome</keyword>
<gene>
    <name evidence="9" type="ORF">CU100_22145</name>
</gene>
<dbReference type="Gene3D" id="1.10.3720.10">
    <property type="entry name" value="MetI-like"/>
    <property type="match status" value="1"/>
</dbReference>
<evidence type="ECO:0000259" key="8">
    <source>
        <dbReference type="PROSITE" id="PS50928"/>
    </source>
</evidence>
<evidence type="ECO:0000256" key="7">
    <source>
        <dbReference type="RuleBase" id="RU363032"/>
    </source>
</evidence>
<dbReference type="OrthoDB" id="9809103at2"/>
<dbReference type="GO" id="GO:0055085">
    <property type="term" value="P:transmembrane transport"/>
    <property type="evidence" value="ECO:0007669"/>
    <property type="project" value="InterPro"/>
</dbReference>
<evidence type="ECO:0000256" key="2">
    <source>
        <dbReference type="ARBA" id="ARBA00022448"/>
    </source>
</evidence>
<evidence type="ECO:0000256" key="6">
    <source>
        <dbReference type="ARBA" id="ARBA00023136"/>
    </source>
</evidence>
<keyword evidence="2 7" id="KW-0813">Transport</keyword>
<dbReference type="SUPFAM" id="SSF161098">
    <property type="entry name" value="MetI-like"/>
    <property type="match status" value="1"/>
</dbReference>
<comment type="subcellular location">
    <subcellularLocation>
        <location evidence="1 7">Cell membrane</location>
        <topology evidence="1 7">Multi-pass membrane protein</topology>
    </subcellularLocation>
</comment>
<keyword evidence="6 7" id="KW-0472">Membrane</keyword>
<dbReference type="RefSeq" id="WP_106718800.1">
    <property type="nucleotide sequence ID" value="NZ_JACHXT010000005.1"/>
</dbReference>
<sequence>MNREKFSHSGSRSDVLRWIIYAFAVLALNFPVIVTLITSFKSGKEISVNPGFWISDPTLANYAQILQVTDRLNIFAYLFNSLAASLIGTVLAMLVTFPAAYAIARGEYGRKVLMPLIVNLRAVPLIIFAIPLYMMFQFAGLLDTQLGLGLILTIVNLPLSLIVFVNAIADVPFEIDEAAKLDGLSNWGIMKQVILPVCRPALATVFIFGFITAWNEFLFGLMLTSNRAVPMTVGASFFFAASGGGIQWGAASAVMIVGALPPMLIGIIMYRQISGSMTAGAVKG</sequence>
<dbReference type="InterPro" id="IPR035906">
    <property type="entry name" value="MetI-like_sf"/>
</dbReference>
<dbReference type="EMBL" id="PGGN01000005">
    <property type="protein sequence ID" value="PSH55539.1"/>
    <property type="molecule type" value="Genomic_DNA"/>
</dbReference>
<evidence type="ECO:0000256" key="1">
    <source>
        <dbReference type="ARBA" id="ARBA00004651"/>
    </source>
</evidence>
<evidence type="ECO:0000256" key="4">
    <source>
        <dbReference type="ARBA" id="ARBA00022692"/>
    </source>
</evidence>
<dbReference type="PROSITE" id="PS50928">
    <property type="entry name" value="ABC_TM1"/>
    <property type="match status" value="1"/>
</dbReference>
<keyword evidence="5 7" id="KW-1133">Transmembrane helix</keyword>
<dbReference type="Proteomes" id="UP000241158">
    <property type="component" value="Unassembled WGS sequence"/>
</dbReference>
<feature type="transmembrane region" description="Helical" evidence="7">
    <location>
        <begin position="116"/>
        <end position="136"/>
    </location>
</feature>